<accession>A0A4C2A1Q0</accession>
<reference evidence="1 2" key="1">
    <citation type="journal article" date="2019" name="Commun. Biol.">
        <title>The bagworm genome reveals a unique fibroin gene that provides high tensile strength.</title>
        <authorList>
            <person name="Kono N."/>
            <person name="Nakamura H."/>
            <person name="Ohtoshi R."/>
            <person name="Tomita M."/>
            <person name="Numata K."/>
            <person name="Arakawa K."/>
        </authorList>
    </citation>
    <scope>NUCLEOTIDE SEQUENCE [LARGE SCALE GENOMIC DNA]</scope>
</reference>
<dbReference type="EMBL" id="BGZK01002335">
    <property type="protein sequence ID" value="GBP93089.1"/>
    <property type="molecule type" value="Genomic_DNA"/>
</dbReference>
<keyword evidence="2" id="KW-1185">Reference proteome</keyword>
<dbReference type="Proteomes" id="UP000299102">
    <property type="component" value="Unassembled WGS sequence"/>
</dbReference>
<gene>
    <name evidence="1" type="ORF">EVAR_63371_1</name>
</gene>
<proteinExistence type="predicted"/>
<sequence length="115" mass="12749">MSVRGLLSQAAHSGPAKVRHCQPSPSPIRRQRLGAALEVLSEAQERRKVCRSSRPALFLLRIAFPQVHRMFKFHVRASQMLWFAAIAAPETEPKANASCAAPAHCLRPHGRSNSF</sequence>
<dbReference type="AlphaFoldDB" id="A0A4C2A1Q0"/>
<evidence type="ECO:0000313" key="2">
    <source>
        <dbReference type="Proteomes" id="UP000299102"/>
    </source>
</evidence>
<comment type="caution">
    <text evidence="1">The sequence shown here is derived from an EMBL/GenBank/DDBJ whole genome shotgun (WGS) entry which is preliminary data.</text>
</comment>
<name>A0A4C2A1Q0_EUMVA</name>
<evidence type="ECO:0000313" key="1">
    <source>
        <dbReference type="EMBL" id="GBP93089.1"/>
    </source>
</evidence>
<protein>
    <submittedName>
        <fullName evidence="1">Uncharacterized protein</fullName>
    </submittedName>
</protein>
<organism evidence="1 2">
    <name type="scientific">Eumeta variegata</name>
    <name type="common">Bagworm moth</name>
    <name type="synonym">Eumeta japonica</name>
    <dbReference type="NCBI Taxonomy" id="151549"/>
    <lineage>
        <taxon>Eukaryota</taxon>
        <taxon>Metazoa</taxon>
        <taxon>Ecdysozoa</taxon>
        <taxon>Arthropoda</taxon>
        <taxon>Hexapoda</taxon>
        <taxon>Insecta</taxon>
        <taxon>Pterygota</taxon>
        <taxon>Neoptera</taxon>
        <taxon>Endopterygota</taxon>
        <taxon>Lepidoptera</taxon>
        <taxon>Glossata</taxon>
        <taxon>Ditrysia</taxon>
        <taxon>Tineoidea</taxon>
        <taxon>Psychidae</taxon>
        <taxon>Oiketicinae</taxon>
        <taxon>Eumeta</taxon>
    </lineage>
</organism>